<name>A0ACD0P1I7_9BASI</name>
<evidence type="ECO:0000313" key="1">
    <source>
        <dbReference type="EMBL" id="PWN51911.1"/>
    </source>
</evidence>
<protein>
    <submittedName>
        <fullName evidence="1">Cloroperoxidase</fullName>
    </submittedName>
</protein>
<proteinExistence type="predicted"/>
<accession>A0ACD0P1I7</accession>
<gene>
    <name evidence="1" type="ORF">IE53DRAFT_30560</name>
</gene>
<evidence type="ECO:0000313" key="2">
    <source>
        <dbReference type="Proteomes" id="UP000245626"/>
    </source>
</evidence>
<organism evidence="1 2">
    <name type="scientific">Violaceomyces palustris</name>
    <dbReference type="NCBI Taxonomy" id="1673888"/>
    <lineage>
        <taxon>Eukaryota</taxon>
        <taxon>Fungi</taxon>
        <taxon>Dikarya</taxon>
        <taxon>Basidiomycota</taxon>
        <taxon>Ustilaginomycotina</taxon>
        <taxon>Ustilaginomycetes</taxon>
        <taxon>Violaceomycetales</taxon>
        <taxon>Violaceomycetaceae</taxon>
        <taxon>Violaceomyces</taxon>
    </lineage>
</organism>
<sequence>MKFSSLLGALALAFTAAPSAFAFPAYMKDLTAEQIRDVQDSPLYQSLKEKRQLPLVVPGVKKIPDADHPFQAPGPDDIRGPCPGLNVMANHGYLSRDGVTNTAELTWAMQEALGLGPGLSAFLAVLAVSVDGNPLADKVTIGGPSPKVPTLLGSKSTGGIGRHNAYEIDSSLTRQDKYFGNNFVLQGDLYEQMFKTAEDVTGEGVLTHQSQAVFRNRRYQDSAARNPEFKFVPIGVLFFGADHFYIRTLVSSGPDGRNLPATRESLASTVGAKSLGNGKWEYVPERFPDEWYRTGIPYELPEILSHAVISLTYAATHGPSLPLGFNPDKASDPQYVACQFVNTAIEQIPSVLAGIDLVSQFTSQLTGIPQFQGC</sequence>
<dbReference type="Proteomes" id="UP000245626">
    <property type="component" value="Unassembled WGS sequence"/>
</dbReference>
<dbReference type="EMBL" id="KZ819809">
    <property type="protein sequence ID" value="PWN51911.1"/>
    <property type="molecule type" value="Genomic_DNA"/>
</dbReference>
<keyword evidence="2" id="KW-1185">Reference proteome</keyword>
<reference evidence="1 2" key="1">
    <citation type="journal article" date="2018" name="Mol. Biol. Evol.">
        <title>Broad Genomic Sampling Reveals a Smut Pathogenic Ancestry of the Fungal Clade Ustilaginomycotina.</title>
        <authorList>
            <person name="Kijpornyongpan T."/>
            <person name="Mondo S.J."/>
            <person name="Barry K."/>
            <person name="Sandor L."/>
            <person name="Lee J."/>
            <person name="Lipzen A."/>
            <person name="Pangilinan J."/>
            <person name="LaButti K."/>
            <person name="Hainaut M."/>
            <person name="Henrissat B."/>
            <person name="Grigoriev I.V."/>
            <person name="Spatafora J.W."/>
            <person name="Aime M.C."/>
        </authorList>
    </citation>
    <scope>NUCLEOTIDE SEQUENCE [LARGE SCALE GENOMIC DNA]</scope>
    <source>
        <strain evidence="1 2">SA 807</strain>
    </source>
</reference>